<evidence type="ECO:0000256" key="1">
    <source>
        <dbReference type="SAM" id="SignalP"/>
    </source>
</evidence>
<proteinExistence type="predicted"/>
<keyword evidence="1" id="KW-0732">Signal</keyword>
<evidence type="ECO:0008006" key="4">
    <source>
        <dbReference type="Google" id="ProtNLM"/>
    </source>
</evidence>
<name>A0A8T0IU86_CERPU</name>
<protein>
    <recommendedName>
        <fullName evidence="4">NADH dehydrogenase subunit 1</fullName>
    </recommendedName>
</protein>
<comment type="caution">
    <text evidence="2">The sequence shown here is derived from an EMBL/GenBank/DDBJ whole genome shotgun (WGS) entry which is preliminary data.</text>
</comment>
<feature type="chain" id="PRO_5035747314" description="NADH dehydrogenase subunit 1" evidence="1">
    <location>
        <begin position="20"/>
        <end position="49"/>
    </location>
</feature>
<evidence type="ECO:0000313" key="2">
    <source>
        <dbReference type="EMBL" id="KAG0587294.1"/>
    </source>
</evidence>
<feature type="signal peptide" evidence="1">
    <location>
        <begin position="1"/>
        <end position="19"/>
    </location>
</feature>
<dbReference type="Proteomes" id="UP000822688">
    <property type="component" value="Chromosome 2"/>
</dbReference>
<reference evidence="2" key="1">
    <citation type="submission" date="2020-06" db="EMBL/GenBank/DDBJ databases">
        <title>WGS assembly of Ceratodon purpureus strain R40.</title>
        <authorList>
            <person name="Carey S.B."/>
            <person name="Jenkins J."/>
            <person name="Shu S."/>
            <person name="Lovell J.T."/>
            <person name="Sreedasyam A."/>
            <person name="Maumus F."/>
            <person name="Tiley G.P."/>
            <person name="Fernandez-Pozo N."/>
            <person name="Barry K."/>
            <person name="Chen C."/>
            <person name="Wang M."/>
            <person name="Lipzen A."/>
            <person name="Daum C."/>
            <person name="Saski C.A."/>
            <person name="Payton A.C."/>
            <person name="Mcbreen J.C."/>
            <person name="Conrad R.E."/>
            <person name="Kollar L.M."/>
            <person name="Olsson S."/>
            <person name="Huttunen S."/>
            <person name="Landis J.B."/>
            <person name="Wickett N.J."/>
            <person name="Johnson M.G."/>
            <person name="Rensing S.A."/>
            <person name="Grimwood J."/>
            <person name="Schmutz J."/>
            <person name="Mcdaniel S.F."/>
        </authorList>
    </citation>
    <scope>NUCLEOTIDE SEQUENCE</scope>
    <source>
        <strain evidence="2">R40</strain>
    </source>
</reference>
<dbReference type="EMBL" id="CM026422">
    <property type="protein sequence ID" value="KAG0587294.1"/>
    <property type="molecule type" value="Genomic_DNA"/>
</dbReference>
<dbReference type="AlphaFoldDB" id="A0A8T0IU86"/>
<organism evidence="2 3">
    <name type="scientific">Ceratodon purpureus</name>
    <name type="common">Fire moss</name>
    <name type="synonym">Dicranum purpureum</name>
    <dbReference type="NCBI Taxonomy" id="3225"/>
    <lineage>
        <taxon>Eukaryota</taxon>
        <taxon>Viridiplantae</taxon>
        <taxon>Streptophyta</taxon>
        <taxon>Embryophyta</taxon>
        <taxon>Bryophyta</taxon>
        <taxon>Bryophytina</taxon>
        <taxon>Bryopsida</taxon>
        <taxon>Dicranidae</taxon>
        <taxon>Pseudoditrichales</taxon>
        <taxon>Ditrichaceae</taxon>
        <taxon>Ceratodon</taxon>
    </lineage>
</organism>
<accession>A0A8T0IU86</accession>
<gene>
    <name evidence="2" type="ORF">KC19_2G154400</name>
</gene>
<sequence>MWIVCGLFVDFLCIVCRLCVDCVWIECVGHIGLKQLSIGRGMDSVEYVD</sequence>
<keyword evidence="3" id="KW-1185">Reference proteome</keyword>
<evidence type="ECO:0000313" key="3">
    <source>
        <dbReference type="Proteomes" id="UP000822688"/>
    </source>
</evidence>